<keyword evidence="9" id="KW-1185">Reference proteome</keyword>
<dbReference type="Gene3D" id="1.10.10.60">
    <property type="entry name" value="Homeodomain-like"/>
    <property type="match status" value="1"/>
</dbReference>
<evidence type="ECO:0000256" key="3">
    <source>
        <dbReference type="ARBA" id="ARBA00023242"/>
    </source>
</evidence>
<dbReference type="InterPro" id="IPR017970">
    <property type="entry name" value="Homeobox_CS"/>
</dbReference>
<gene>
    <name evidence="8" type="ORF">METBIDRAFT_37473</name>
</gene>
<evidence type="ECO:0000256" key="4">
    <source>
        <dbReference type="PROSITE-ProRule" id="PRU00108"/>
    </source>
</evidence>
<dbReference type="PROSITE" id="PS50071">
    <property type="entry name" value="HOMEOBOX_2"/>
    <property type="match status" value="1"/>
</dbReference>
<feature type="DNA-binding region" description="Homeobox" evidence="4">
    <location>
        <begin position="183"/>
        <end position="242"/>
    </location>
</feature>
<comment type="caution">
    <text evidence="8">The sequence shown here is derived from an EMBL/GenBank/DDBJ whole genome shotgun (WGS) entry which is preliminary data.</text>
</comment>
<evidence type="ECO:0000313" key="8">
    <source>
        <dbReference type="EMBL" id="OBA23705.1"/>
    </source>
</evidence>
<dbReference type="OrthoDB" id="6159439at2759"/>
<dbReference type="PANTHER" id="PTHR24324:SF9">
    <property type="entry name" value="HOMEOBOX DOMAIN-CONTAINING PROTEIN"/>
    <property type="match status" value="1"/>
</dbReference>
<evidence type="ECO:0000256" key="6">
    <source>
        <dbReference type="SAM" id="MobiDB-lite"/>
    </source>
</evidence>
<dbReference type="GO" id="GO:0000978">
    <property type="term" value="F:RNA polymerase II cis-regulatory region sequence-specific DNA binding"/>
    <property type="evidence" value="ECO:0007669"/>
    <property type="project" value="TreeGrafter"/>
</dbReference>
<dbReference type="Pfam" id="PF00046">
    <property type="entry name" value="Homeodomain"/>
    <property type="match status" value="1"/>
</dbReference>
<comment type="subcellular location">
    <subcellularLocation>
        <location evidence="4 5">Nucleus</location>
    </subcellularLocation>
</comment>
<dbReference type="PANTHER" id="PTHR24324">
    <property type="entry name" value="HOMEOBOX PROTEIN HHEX"/>
    <property type="match status" value="1"/>
</dbReference>
<reference evidence="8 9" key="1">
    <citation type="submission" date="2016-05" db="EMBL/GenBank/DDBJ databases">
        <title>Comparative genomics of biotechnologically important yeasts.</title>
        <authorList>
            <consortium name="DOE Joint Genome Institute"/>
            <person name="Riley R."/>
            <person name="Haridas S."/>
            <person name="Wolfe K.H."/>
            <person name="Lopes M.R."/>
            <person name="Hittinger C.T."/>
            <person name="Goker M."/>
            <person name="Salamov A."/>
            <person name="Wisecaver J."/>
            <person name="Long T.M."/>
            <person name="Aerts A.L."/>
            <person name="Barry K."/>
            <person name="Choi C."/>
            <person name="Clum A."/>
            <person name="Coughlan A.Y."/>
            <person name="Deshpande S."/>
            <person name="Douglass A.P."/>
            <person name="Hanson S.J."/>
            <person name="Klenk H.-P."/>
            <person name="LaButti K."/>
            <person name="Lapidus A."/>
            <person name="Lindquist E."/>
            <person name="Lipzen A."/>
            <person name="Meier-kolthoff J.P."/>
            <person name="Ohm R.A."/>
            <person name="Otillar R.P."/>
            <person name="Pangilinan J."/>
            <person name="Peng Y."/>
            <person name="Rokas A."/>
            <person name="Rosa C.A."/>
            <person name="Scheuner C."/>
            <person name="Sibirny A.A."/>
            <person name="Slot J.C."/>
            <person name="Stielow J.B."/>
            <person name="Sun H."/>
            <person name="Kurtzman C.P."/>
            <person name="Blackwell M."/>
            <person name="Grigoriev I.V."/>
            <person name="Jeffries T.W."/>
        </authorList>
    </citation>
    <scope>NUCLEOTIDE SEQUENCE [LARGE SCALE GENOMIC DNA]</scope>
    <source>
        <strain evidence="8 9">NRRL YB-4993</strain>
    </source>
</reference>
<organism evidence="8 9">
    <name type="scientific">Metschnikowia bicuspidata var. bicuspidata NRRL YB-4993</name>
    <dbReference type="NCBI Taxonomy" id="869754"/>
    <lineage>
        <taxon>Eukaryota</taxon>
        <taxon>Fungi</taxon>
        <taxon>Dikarya</taxon>
        <taxon>Ascomycota</taxon>
        <taxon>Saccharomycotina</taxon>
        <taxon>Pichiomycetes</taxon>
        <taxon>Metschnikowiaceae</taxon>
        <taxon>Metschnikowia</taxon>
    </lineage>
</organism>
<evidence type="ECO:0000256" key="2">
    <source>
        <dbReference type="ARBA" id="ARBA00023155"/>
    </source>
</evidence>
<protein>
    <submittedName>
        <fullName evidence="8">Homeobox-domain-containing protein</fullName>
    </submittedName>
</protein>
<feature type="compositionally biased region" description="Polar residues" evidence="6">
    <location>
        <begin position="166"/>
        <end position="179"/>
    </location>
</feature>
<dbReference type="PROSITE" id="PS00027">
    <property type="entry name" value="HOMEOBOX_1"/>
    <property type="match status" value="1"/>
</dbReference>
<dbReference type="SMART" id="SM00389">
    <property type="entry name" value="HOX"/>
    <property type="match status" value="1"/>
</dbReference>
<evidence type="ECO:0000256" key="1">
    <source>
        <dbReference type="ARBA" id="ARBA00023125"/>
    </source>
</evidence>
<dbReference type="GeneID" id="30029851"/>
<sequence>MFVSTPDRSRPLLSLDRLEKPAAHQANFLLPPLSAMLGNETSSPPRPALPAASSFATPQTPRYVLPSIRSTSTPALTTLPELAGRTPPVLATTKILDAVSPREPAAFSAPRPSVGVSTLRPTASVSTPNVSLAKVSTPKAADAKTGSKRKHSTTLPSRDFAFISHSPATYPSQEPSIDNASLARRKRRRTSPVELAVLNDEFKLGLTPDKARRIAIAARVSMSEKAVQIWFQNKRQLLRRLRNTDKEVTELPPAPEFAAVPTPPAPFYASTPLRPALAKAETSPFPHTPGFSVVSPVRAASAADLTAACLAGPVQPPSTPHDAGARVSLYSRMLATASDERSDKRASSGLPELVMNLTNKKQPGFARQSAQAATQVMTFKLTPKDRKPLATLSTNTPSHQRIPNAKDSQCIQGLLSLKVGHL</sequence>
<dbReference type="AlphaFoldDB" id="A0A1A0HI73"/>
<dbReference type="EMBL" id="LXTC01000001">
    <property type="protein sequence ID" value="OBA23705.1"/>
    <property type="molecule type" value="Genomic_DNA"/>
</dbReference>
<keyword evidence="2 4" id="KW-0371">Homeobox</keyword>
<feature type="region of interest" description="Disordered" evidence="6">
    <location>
        <begin position="136"/>
        <end position="155"/>
    </location>
</feature>
<dbReference type="InterPro" id="IPR051000">
    <property type="entry name" value="Homeobox_DNA-bind_prot"/>
</dbReference>
<dbReference type="SUPFAM" id="SSF46689">
    <property type="entry name" value="Homeodomain-like"/>
    <property type="match status" value="1"/>
</dbReference>
<evidence type="ECO:0000313" key="9">
    <source>
        <dbReference type="Proteomes" id="UP000092555"/>
    </source>
</evidence>
<dbReference type="InterPro" id="IPR009057">
    <property type="entry name" value="Homeodomain-like_sf"/>
</dbReference>
<dbReference type="CDD" id="cd00086">
    <property type="entry name" value="homeodomain"/>
    <property type="match status" value="1"/>
</dbReference>
<keyword evidence="1 4" id="KW-0238">DNA-binding</keyword>
<proteinExistence type="predicted"/>
<feature type="region of interest" description="Disordered" evidence="6">
    <location>
        <begin position="166"/>
        <end position="185"/>
    </location>
</feature>
<evidence type="ECO:0000259" key="7">
    <source>
        <dbReference type="PROSITE" id="PS50071"/>
    </source>
</evidence>
<dbReference type="InterPro" id="IPR001356">
    <property type="entry name" value="HD"/>
</dbReference>
<accession>A0A1A0HI73</accession>
<feature type="domain" description="Homeobox" evidence="7">
    <location>
        <begin position="181"/>
        <end position="241"/>
    </location>
</feature>
<evidence type="ECO:0000256" key="5">
    <source>
        <dbReference type="RuleBase" id="RU000682"/>
    </source>
</evidence>
<dbReference type="Proteomes" id="UP000092555">
    <property type="component" value="Unassembled WGS sequence"/>
</dbReference>
<dbReference type="GO" id="GO:0005634">
    <property type="term" value="C:nucleus"/>
    <property type="evidence" value="ECO:0007669"/>
    <property type="project" value="UniProtKB-SubCell"/>
</dbReference>
<keyword evidence="3 4" id="KW-0539">Nucleus</keyword>
<feature type="region of interest" description="Disordered" evidence="6">
    <location>
        <begin position="36"/>
        <end position="55"/>
    </location>
</feature>
<dbReference type="STRING" id="869754.A0A1A0HI73"/>
<name>A0A1A0HI73_9ASCO</name>
<dbReference type="GO" id="GO:0030154">
    <property type="term" value="P:cell differentiation"/>
    <property type="evidence" value="ECO:0007669"/>
    <property type="project" value="TreeGrafter"/>
</dbReference>
<dbReference type="RefSeq" id="XP_018714186.1">
    <property type="nucleotide sequence ID" value="XM_018856875.1"/>
</dbReference>
<dbReference type="GO" id="GO:0000981">
    <property type="term" value="F:DNA-binding transcription factor activity, RNA polymerase II-specific"/>
    <property type="evidence" value="ECO:0007669"/>
    <property type="project" value="InterPro"/>
</dbReference>